<evidence type="ECO:0000313" key="8">
    <source>
        <dbReference type="EMBL" id="WXA91109.1"/>
    </source>
</evidence>
<evidence type="ECO:0000256" key="3">
    <source>
        <dbReference type="ARBA" id="ARBA00022777"/>
    </source>
</evidence>
<keyword evidence="6" id="KW-0812">Transmembrane</keyword>
<dbReference type="PANTHER" id="PTHR43289">
    <property type="entry name" value="MITOGEN-ACTIVATED PROTEIN KINASE KINASE KINASE 20-RELATED"/>
    <property type="match status" value="1"/>
</dbReference>
<dbReference type="CDD" id="cd14014">
    <property type="entry name" value="STKc_PknB_like"/>
    <property type="match status" value="1"/>
</dbReference>
<dbReference type="InterPro" id="IPR008271">
    <property type="entry name" value="Ser/Thr_kinase_AS"/>
</dbReference>
<sequence>MLAVGDLFLGKYRIERMIGAGGMGAVYAAKDIDLARRVAIKVLLPEIANVPQAATRFVNEGRVAARVEGEHVARVYAAGHTPEGIPYMVLELLEGMDLAELLQRRGRLPVGEAVDILLQALQGVAEAHRHGIVHRDLKPANVFLHRRADGSEVVKVLDFGVSKVYGVEGLTTTETMIGSPEYMSPEQVVHAKSVDHRTDIWSIGVILYEMLTGVTPFIDNSLSGTIMAVMHRTPHPVRQLRPDVPAGLEAVLAHCLERDLSRRVADVTTLAHWLASFASAAMSAAPPTVREPEPAPYSAEMKTQIWIPPDPAPAPAPALEPAKPKPTFRAHLPFVVMIILSLAVLGLAGFRFLRHH</sequence>
<dbReference type="PROSITE" id="PS00108">
    <property type="entry name" value="PROTEIN_KINASE_ST"/>
    <property type="match status" value="1"/>
</dbReference>
<dbReference type="RefSeq" id="WP_394841730.1">
    <property type="nucleotide sequence ID" value="NZ_CP089982.1"/>
</dbReference>
<evidence type="ECO:0000313" key="9">
    <source>
        <dbReference type="Proteomes" id="UP001379533"/>
    </source>
</evidence>
<keyword evidence="8" id="KW-0723">Serine/threonine-protein kinase</keyword>
<evidence type="ECO:0000259" key="7">
    <source>
        <dbReference type="PROSITE" id="PS50011"/>
    </source>
</evidence>
<dbReference type="InterPro" id="IPR000719">
    <property type="entry name" value="Prot_kinase_dom"/>
</dbReference>
<dbReference type="InterPro" id="IPR011009">
    <property type="entry name" value="Kinase-like_dom_sf"/>
</dbReference>
<dbReference type="Proteomes" id="UP001379533">
    <property type="component" value="Chromosome"/>
</dbReference>
<dbReference type="Gene3D" id="1.10.510.10">
    <property type="entry name" value="Transferase(Phosphotransferase) domain 1"/>
    <property type="match status" value="1"/>
</dbReference>
<reference evidence="8 9" key="1">
    <citation type="submission" date="2021-12" db="EMBL/GenBank/DDBJ databases">
        <title>Discovery of the Pendulisporaceae a myxobacterial family with distinct sporulation behavior and unique specialized metabolism.</title>
        <authorList>
            <person name="Garcia R."/>
            <person name="Popoff A."/>
            <person name="Bader C.D."/>
            <person name="Loehr J."/>
            <person name="Walesch S."/>
            <person name="Walt C."/>
            <person name="Boldt J."/>
            <person name="Bunk B."/>
            <person name="Haeckl F.J.F.P.J."/>
            <person name="Gunesch A.P."/>
            <person name="Birkelbach J."/>
            <person name="Nuebel U."/>
            <person name="Pietschmann T."/>
            <person name="Bach T."/>
            <person name="Mueller R."/>
        </authorList>
    </citation>
    <scope>NUCLEOTIDE SEQUENCE [LARGE SCALE GENOMIC DNA]</scope>
    <source>
        <strain evidence="8 9">MSr12523</strain>
    </source>
</reference>
<dbReference type="InterPro" id="IPR017441">
    <property type="entry name" value="Protein_kinase_ATP_BS"/>
</dbReference>
<keyword evidence="6" id="KW-0472">Membrane</keyword>
<dbReference type="SUPFAM" id="SSF56112">
    <property type="entry name" value="Protein kinase-like (PK-like)"/>
    <property type="match status" value="1"/>
</dbReference>
<dbReference type="SMART" id="SM00220">
    <property type="entry name" value="S_TKc"/>
    <property type="match status" value="1"/>
</dbReference>
<keyword evidence="2 5" id="KW-0547">Nucleotide-binding</keyword>
<evidence type="ECO:0000256" key="2">
    <source>
        <dbReference type="ARBA" id="ARBA00022741"/>
    </source>
</evidence>
<dbReference type="PROSITE" id="PS50011">
    <property type="entry name" value="PROTEIN_KINASE_DOM"/>
    <property type="match status" value="1"/>
</dbReference>
<dbReference type="PROSITE" id="PS00107">
    <property type="entry name" value="PROTEIN_KINASE_ATP"/>
    <property type="match status" value="1"/>
</dbReference>
<evidence type="ECO:0000256" key="1">
    <source>
        <dbReference type="ARBA" id="ARBA00022679"/>
    </source>
</evidence>
<evidence type="ECO:0000256" key="5">
    <source>
        <dbReference type="PROSITE-ProRule" id="PRU10141"/>
    </source>
</evidence>
<organism evidence="8 9">
    <name type="scientific">Pendulispora brunnea</name>
    <dbReference type="NCBI Taxonomy" id="2905690"/>
    <lineage>
        <taxon>Bacteria</taxon>
        <taxon>Pseudomonadati</taxon>
        <taxon>Myxococcota</taxon>
        <taxon>Myxococcia</taxon>
        <taxon>Myxococcales</taxon>
        <taxon>Sorangiineae</taxon>
        <taxon>Pendulisporaceae</taxon>
        <taxon>Pendulispora</taxon>
    </lineage>
</organism>
<keyword evidence="1" id="KW-0808">Transferase</keyword>
<keyword evidence="9" id="KW-1185">Reference proteome</keyword>
<dbReference type="Pfam" id="PF00069">
    <property type="entry name" value="Pkinase"/>
    <property type="match status" value="1"/>
</dbReference>
<dbReference type="EMBL" id="CP089982">
    <property type="protein sequence ID" value="WXA91109.1"/>
    <property type="molecule type" value="Genomic_DNA"/>
</dbReference>
<keyword evidence="6" id="KW-1133">Transmembrane helix</keyword>
<name>A0ABZ2JXA9_9BACT</name>
<dbReference type="GO" id="GO:0004674">
    <property type="term" value="F:protein serine/threonine kinase activity"/>
    <property type="evidence" value="ECO:0007669"/>
    <property type="project" value="UniProtKB-KW"/>
</dbReference>
<proteinExistence type="predicted"/>
<feature type="binding site" evidence="5">
    <location>
        <position position="41"/>
    </location>
    <ligand>
        <name>ATP</name>
        <dbReference type="ChEBI" id="CHEBI:30616"/>
    </ligand>
</feature>
<evidence type="ECO:0000256" key="4">
    <source>
        <dbReference type="ARBA" id="ARBA00022840"/>
    </source>
</evidence>
<evidence type="ECO:0000256" key="6">
    <source>
        <dbReference type="SAM" id="Phobius"/>
    </source>
</evidence>
<dbReference type="PANTHER" id="PTHR43289:SF6">
    <property type="entry name" value="SERINE_THREONINE-PROTEIN KINASE NEKL-3"/>
    <property type="match status" value="1"/>
</dbReference>
<gene>
    <name evidence="8" type="ORF">LZC95_32225</name>
</gene>
<feature type="transmembrane region" description="Helical" evidence="6">
    <location>
        <begin position="332"/>
        <end position="353"/>
    </location>
</feature>
<keyword evidence="3 8" id="KW-0418">Kinase</keyword>
<dbReference type="Gene3D" id="3.30.200.20">
    <property type="entry name" value="Phosphorylase Kinase, domain 1"/>
    <property type="match status" value="1"/>
</dbReference>
<protein>
    <submittedName>
        <fullName evidence="8">Serine/threonine protein kinase</fullName>
    </submittedName>
</protein>
<accession>A0ABZ2JXA9</accession>
<keyword evidence="4 5" id="KW-0067">ATP-binding</keyword>
<feature type="domain" description="Protein kinase" evidence="7">
    <location>
        <begin position="12"/>
        <end position="275"/>
    </location>
</feature>